<dbReference type="EMBL" id="BSTX01000008">
    <property type="protein sequence ID" value="GLZ81966.1"/>
    <property type="molecule type" value="Genomic_DNA"/>
</dbReference>
<gene>
    <name evidence="3" type="ORF">Afil01_67730</name>
</gene>
<dbReference type="AlphaFoldDB" id="A0A9W6WDU7"/>
<feature type="region of interest" description="Disordered" evidence="1">
    <location>
        <begin position="54"/>
        <end position="79"/>
    </location>
</feature>
<feature type="signal peptide" evidence="2">
    <location>
        <begin position="1"/>
        <end position="26"/>
    </location>
</feature>
<reference evidence="3" key="1">
    <citation type="submission" date="2023-03" db="EMBL/GenBank/DDBJ databases">
        <title>Actinorhabdospora filicis NBRC 111898.</title>
        <authorList>
            <person name="Ichikawa N."/>
            <person name="Sato H."/>
            <person name="Tonouchi N."/>
        </authorList>
    </citation>
    <scope>NUCLEOTIDE SEQUENCE</scope>
    <source>
        <strain evidence="3">NBRC 111898</strain>
    </source>
</reference>
<feature type="chain" id="PRO_5040749814" description="Lipoprotein" evidence="2">
    <location>
        <begin position="27"/>
        <end position="242"/>
    </location>
</feature>
<name>A0A9W6WDU7_9ACTN</name>
<sequence length="242" mass="25637">MAANTVYMRIRAVVSAIALITLTACTSGPTGGGDDVDGVDPDPYTQKIATCLSPEDAPHTGEPLDGEAGPARTADGESGVSYRAYPDPWRPFVLDWKTQELGLSFHSGQMLEAEVGVDGTPNWAVIGSTRMPTNVGDAVVTDLACLGALVVADIIDMTGYESGAASTDVLRQELRTIDGRPAWLNLSRYHVIDERFSSRSELQGTLLIDGDKGAAIVFVTVPGVRDDLDGVIDEVFASVRVP</sequence>
<protein>
    <recommendedName>
        <fullName evidence="5">Lipoprotein</fullName>
    </recommendedName>
</protein>
<evidence type="ECO:0000313" key="4">
    <source>
        <dbReference type="Proteomes" id="UP001165079"/>
    </source>
</evidence>
<evidence type="ECO:0000313" key="3">
    <source>
        <dbReference type="EMBL" id="GLZ81966.1"/>
    </source>
</evidence>
<dbReference type="RefSeq" id="WP_285667538.1">
    <property type="nucleotide sequence ID" value="NZ_BSTX01000008.1"/>
</dbReference>
<keyword evidence="4" id="KW-1185">Reference proteome</keyword>
<accession>A0A9W6WDU7</accession>
<keyword evidence="2" id="KW-0732">Signal</keyword>
<comment type="caution">
    <text evidence="3">The sequence shown here is derived from an EMBL/GenBank/DDBJ whole genome shotgun (WGS) entry which is preliminary data.</text>
</comment>
<evidence type="ECO:0000256" key="1">
    <source>
        <dbReference type="SAM" id="MobiDB-lite"/>
    </source>
</evidence>
<evidence type="ECO:0008006" key="5">
    <source>
        <dbReference type="Google" id="ProtNLM"/>
    </source>
</evidence>
<organism evidence="3 4">
    <name type="scientific">Actinorhabdospora filicis</name>
    <dbReference type="NCBI Taxonomy" id="1785913"/>
    <lineage>
        <taxon>Bacteria</taxon>
        <taxon>Bacillati</taxon>
        <taxon>Actinomycetota</taxon>
        <taxon>Actinomycetes</taxon>
        <taxon>Micromonosporales</taxon>
        <taxon>Micromonosporaceae</taxon>
        <taxon>Actinorhabdospora</taxon>
    </lineage>
</organism>
<dbReference type="Proteomes" id="UP001165079">
    <property type="component" value="Unassembled WGS sequence"/>
</dbReference>
<proteinExistence type="predicted"/>
<evidence type="ECO:0000256" key="2">
    <source>
        <dbReference type="SAM" id="SignalP"/>
    </source>
</evidence>